<dbReference type="GO" id="GO:0016020">
    <property type="term" value="C:membrane"/>
    <property type="evidence" value="ECO:0007669"/>
    <property type="project" value="UniProtKB-SubCell"/>
</dbReference>
<dbReference type="EMBL" id="VIFX01000032">
    <property type="protein sequence ID" value="TQR84324.1"/>
    <property type="molecule type" value="Genomic_DNA"/>
</dbReference>
<comment type="subcellular location">
    <subcellularLocation>
        <location evidence="1">Membrane</location>
    </subcellularLocation>
</comment>
<dbReference type="PANTHER" id="PTHR37042">
    <property type="entry name" value="OUTER MEMBRANE PROTEIN RV1973"/>
    <property type="match status" value="1"/>
</dbReference>
<feature type="region of interest" description="Disordered" evidence="3">
    <location>
        <begin position="1"/>
        <end position="49"/>
    </location>
</feature>
<protein>
    <submittedName>
        <fullName evidence="5">Mce protein</fullName>
    </submittedName>
</protein>
<sequence>MEANAGTGGLSTLTVDDTSTAKGSPDPVEPSSGDATETSIEIDGSRTARTSPRWPTMIAAVLLLLAAGAAAGGYYVRQAHQKSEAHGAAATAALAAAEDCVAATQPPNAAALPAAQQKLSECSTGTFGDQSTWYGEVLAQAYQAVDVRVQVPEMHAGVERDNDDGSIQVLVVFRATVSQTGMADRENSYRVRVKMVPVGGQFKVAELDQVAK</sequence>
<evidence type="ECO:0000256" key="2">
    <source>
        <dbReference type="ARBA" id="ARBA00023136"/>
    </source>
</evidence>
<accession>A0A544VWG9</accession>
<reference evidence="5 6" key="1">
    <citation type="submission" date="2018-10" db="EMBL/GenBank/DDBJ databases">
        <title>Draft genome of Mycobacterium hodleri strain B.</title>
        <authorList>
            <person name="Amande T.J."/>
            <person name="Mcgenity T.J."/>
        </authorList>
    </citation>
    <scope>NUCLEOTIDE SEQUENCE [LARGE SCALE GENOMIC DNA]</scope>
    <source>
        <strain evidence="5 6">B</strain>
    </source>
</reference>
<dbReference type="PANTHER" id="PTHR37042:SF4">
    <property type="entry name" value="OUTER MEMBRANE PROTEIN RV1973"/>
    <property type="match status" value="1"/>
</dbReference>
<gene>
    <name evidence="5" type="ORF">D8S82_22550</name>
</gene>
<keyword evidence="6" id="KW-1185">Reference proteome</keyword>
<evidence type="ECO:0000313" key="5">
    <source>
        <dbReference type="EMBL" id="TQR84324.1"/>
    </source>
</evidence>
<dbReference type="RefSeq" id="WP_142554236.1">
    <property type="nucleotide sequence ID" value="NZ_VIFX01000032.1"/>
</dbReference>
<evidence type="ECO:0000256" key="4">
    <source>
        <dbReference type="SAM" id="Phobius"/>
    </source>
</evidence>
<evidence type="ECO:0000256" key="1">
    <source>
        <dbReference type="ARBA" id="ARBA00004370"/>
    </source>
</evidence>
<evidence type="ECO:0000256" key="3">
    <source>
        <dbReference type="SAM" id="MobiDB-lite"/>
    </source>
</evidence>
<keyword evidence="2 4" id="KW-0472">Membrane</keyword>
<feature type="transmembrane region" description="Helical" evidence="4">
    <location>
        <begin position="54"/>
        <end position="76"/>
    </location>
</feature>
<name>A0A544VWG9_9MYCO</name>
<dbReference type="AlphaFoldDB" id="A0A544VWG9"/>
<organism evidence="5 6">
    <name type="scientific">Mycolicibacterium hodleri</name>
    <dbReference type="NCBI Taxonomy" id="49897"/>
    <lineage>
        <taxon>Bacteria</taxon>
        <taxon>Bacillati</taxon>
        <taxon>Actinomycetota</taxon>
        <taxon>Actinomycetes</taxon>
        <taxon>Mycobacteriales</taxon>
        <taxon>Mycobacteriaceae</taxon>
        <taxon>Mycolicibacterium</taxon>
    </lineage>
</organism>
<evidence type="ECO:0000313" key="6">
    <source>
        <dbReference type="Proteomes" id="UP000315759"/>
    </source>
</evidence>
<dbReference type="Proteomes" id="UP000315759">
    <property type="component" value="Unassembled WGS sequence"/>
</dbReference>
<proteinExistence type="predicted"/>
<keyword evidence="4" id="KW-0812">Transmembrane</keyword>
<feature type="compositionally biased region" description="Polar residues" evidence="3">
    <location>
        <begin position="10"/>
        <end position="22"/>
    </location>
</feature>
<keyword evidence="4" id="KW-1133">Transmembrane helix</keyword>
<comment type="caution">
    <text evidence="5">The sequence shown here is derived from an EMBL/GenBank/DDBJ whole genome shotgun (WGS) entry which is preliminary data.</text>
</comment>